<organism evidence="9 10">
    <name type="scientific">Dentiscutata erythropus</name>
    <dbReference type="NCBI Taxonomy" id="1348616"/>
    <lineage>
        <taxon>Eukaryota</taxon>
        <taxon>Fungi</taxon>
        <taxon>Fungi incertae sedis</taxon>
        <taxon>Mucoromycota</taxon>
        <taxon>Glomeromycotina</taxon>
        <taxon>Glomeromycetes</taxon>
        <taxon>Diversisporales</taxon>
        <taxon>Gigasporaceae</taxon>
        <taxon>Dentiscutata</taxon>
    </lineage>
</organism>
<dbReference type="PANTHER" id="PTHR11709:SF511">
    <property type="entry name" value="LACCASE"/>
    <property type="match status" value="1"/>
</dbReference>
<evidence type="ECO:0000259" key="6">
    <source>
        <dbReference type="Pfam" id="PF00394"/>
    </source>
</evidence>
<keyword evidence="4" id="KW-0186">Copper</keyword>
<keyword evidence="3" id="KW-0560">Oxidoreductase</keyword>
<dbReference type="Proteomes" id="UP000789405">
    <property type="component" value="Unassembled WGS sequence"/>
</dbReference>
<dbReference type="InterPro" id="IPR033138">
    <property type="entry name" value="Cu_oxidase_CS"/>
</dbReference>
<evidence type="ECO:0000256" key="2">
    <source>
        <dbReference type="ARBA" id="ARBA00022723"/>
    </source>
</evidence>
<evidence type="ECO:0000256" key="3">
    <source>
        <dbReference type="ARBA" id="ARBA00023002"/>
    </source>
</evidence>
<dbReference type="InterPro" id="IPR001117">
    <property type="entry name" value="Cu-oxidase_2nd"/>
</dbReference>
<dbReference type="Gene3D" id="2.60.40.420">
    <property type="entry name" value="Cupredoxins - blue copper proteins"/>
    <property type="match status" value="3"/>
</dbReference>
<dbReference type="InterPro" id="IPR011707">
    <property type="entry name" value="Cu-oxidase-like_N"/>
</dbReference>
<evidence type="ECO:0000259" key="7">
    <source>
        <dbReference type="Pfam" id="PF07731"/>
    </source>
</evidence>
<feature type="non-terminal residue" evidence="9">
    <location>
        <position position="569"/>
    </location>
</feature>
<keyword evidence="2" id="KW-0479">Metal-binding</keyword>
<feature type="domain" description="Plastocyanin-like" evidence="6">
    <location>
        <begin position="185"/>
        <end position="344"/>
    </location>
</feature>
<dbReference type="GO" id="GO:0005507">
    <property type="term" value="F:copper ion binding"/>
    <property type="evidence" value="ECO:0007669"/>
    <property type="project" value="InterPro"/>
</dbReference>
<keyword evidence="10" id="KW-1185">Reference proteome</keyword>
<dbReference type="EMBL" id="CAJVPY010012350">
    <property type="protein sequence ID" value="CAG8733541.1"/>
    <property type="molecule type" value="Genomic_DNA"/>
</dbReference>
<proteinExistence type="inferred from homology"/>
<gene>
    <name evidence="9" type="ORF">DERYTH_LOCUS15344</name>
</gene>
<evidence type="ECO:0000313" key="9">
    <source>
        <dbReference type="EMBL" id="CAG8733541.1"/>
    </source>
</evidence>
<comment type="similarity">
    <text evidence="1">Belongs to the multicopper oxidase family.</text>
</comment>
<dbReference type="Pfam" id="PF07732">
    <property type="entry name" value="Cu-oxidase_3"/>
    <property type="match status" value="1"/>
</dbReference>
<reference evidence="9" key="1">
    <citation type="submission" date="2021-06" db="EMBL/GenBank/DDBJ databases">
        <authorList>
            <person name="Kallberg Y."/>
            <person name="Tangrot J."/>
            <person name="Rosling A."/>
        </authorList>
    </citation>
    <scope>NUCLEOTIDE SEQUENCE</scope>
    <source>
        <strain evidence="9">MA453B</strain>
    </source>
</reference>
<dbReference type="OrthoDB" id="2121828at2759"/>
<dbReference type="PROSITE" id="PS00079">
    <property type="entry name" value="MULTICOPPER_OXIDASE1"/>
    <property type="match status" value="2"/>
</dbReference>
<evidence type="ECO:0000313" key="10">
    <source>
        <dbReference type="Proteomes" id="UP000789405"/>
    </source>
</evidence>
<dbReference type="Pfam" id="PF07731">
    <property type="entry name" value="Cu-oxidase_2"/>
    <property type="match status" value="1"/>
</dbReference>
<dbReference type="FunFam" id="2.60.40.420:FF:000045">
    <property type="entry name" value="Laccase 2"/>
    <property type="match status" value="1"/>
</dbReference>
<feature type="chain" id="PRO_5040507895" evidence="5">
    <location>
        <begin position="23"/>
        <end position="569"/>
    </location>
</feature>
<name>A0A9N9NH19_9GLOM</name>
<evidence type="ECO:0000256" key="1">
    <source>
        <dbReference type="ARBA" id="ARBA00010609"/>
    </source>
</evidence>
<sequence>MAIIKKILILYIALCTISLVIAVPSKRVIQKRAEVNTNLFQAFTPQPATTQPTVHEYDFHLYKTSLSPDGVSRVVWTVNGQYPGPMIIANKGDQIVINVTNQLGEPTSIHSHGIVQKGTNWFDGVPGVTQCPIPNGGSFIYNYTVDQAGTYWYHSHYVAQYVDGMNGPIIVQDPNDPFLNLYDFEYVVTISEWYHNTTEELLAIKMAPTYKGFNPIADSALIGGIGQYNCSSAAAQGLSCNSSVTPPTYVVQSGKRYRFRIINTSADSHFHFSIDNHSLTLIEVDGISIKPVTIQKIPINVAQRYSVVLNASQPVGNYFIRASITQACIVRGNATTLNQTINYNSSINWNATGILHYVGADNSIPTSHEWPDVGQVTCDDVPDSSLVPYVASTPPTNISSSSQFSYNLTFGPDAAGLGIFYINNSSFTPNYTNPTIMQLRSGVSAQNLPTAQNAYAYNTANGGVELNFLNSNGGTHPFHLHGHSFYIVGRGLGTTPNTTSFNLVNPPFRDTATVSPGGWMTIRFYADNPGAWLVHCHLEWHVEMGMVIQLVERASDLNSLTLPSSATDL</sequence>
<evidence type="ECO:0000259" key="8">
    <source>
        <dbReference type="Pfam" id="PF07732"/>
    </source>
</evidence>
<feature type="domain" description="Plastocyanin-like" evidence="8">
    <location>
        <begin position="64"/>
        <end position="175"/>
    </location>
</feature>
<dbReference type="PROSITE" id="PS00080">
    <property type="entry name" value="MULTICOPPER_OXIDASE2"/>
    <property type="match status" value="1"/>
</dbReference>
<keyword evidence="5" id="KW-0732">Signal</keyword>
<protein>
    <submittedName>
        <fullName evidence="9">19448_t:CDS:1</fullName>
    </submittedName>
</protein>
<dbReference type="GO" id="GO:0016491">
    <property type="term" value="F:oxidoreductase activity"/>
    <property type="evidence" value="ECO:0007669"/>
    <property type="project" value="UniProtKB-KW"/>
</dbReference>
<accession>A0A9N9NH19</accession>
<feature type="signal peptide" evidence="5">
    <location>
        <begin position="1"/>
        <end position="22"/>
    </location>
</feature>
<dbReference type="SUPFAM" id="SSF49503">
    <property type="entry name" value="Cupredoxins"/>
    <property type="match status" value="3"/>
</dbReference>
<dbReference type="PANTHER" id="PTHR11709">
    <property type="entry name" value="MULTI-COPPER OXIDASE"/>
    <property type="match status" value="1"/>
</dbReference>
<dbReference type="Pfam" id="PF00394">
    <property type="entry name" value="Cu-oxidase"/>
    <property type="match status" value="1"/>
</dbReference>
<dbReference type="InterPro" id="IPR008972">
    <property type="entry name" value="Cupredoxin"/>
</dbReference>
<dbReference type="InterPro" id="IPR011706">
    <property type="entry name" value="Cu-oxidase_C"/>
</dbReference>
<dbReference type="InterPro" id="IPR045087">
    <property type="entry name" value="Cu-oxidase_fam"/>
</dbReference>
<comment type="caution">
    <text evidence="9">The sequence shown here is derived from an EMBL/GenBank/DDBJ whole genome shotgun (WGS) entry which is preliminary data.</text>
</comment>
<dbReference type="AlphaFoldDB" id="A0A9N9NH19"/>
<evidence type="ECO:0000256" key="4">
    <source>
        <dbReference type="ARBA" id="ARBA00023008"/>
    </source>
</evidence>
<feature type="domain" description="Plastocyanin-like" evidence="7">
    <location>
        <begin position="431"/>
        <end position="554"/>
    </location>
</feature>
<evidence type="ECO:0000256" key="5">
    <source>
        <dbReference type="SAM" id="SignalP"/>
    </source>
</evidence>
<dbReference type="InterPro" id="IPR002355">
    <property type="entry name" value="Cu_oxidase_Cu_BS"/>
</dbReference>